<evidence type="ECO:0000313" key="1">
    <source>
        <dbReference type="EMBL" id="OCX71698.1"/>
    </source>
</evidence>
<evidence type="ECO:0000313" key="2">
    <source>
        <dbReference type="Proteomes" id="UP000094893"/>
    </source>
</evidence>
<protein>
    <submittedName>
        <fullName evidence="1">Uncharacterized protein</fullName>
    </submittedName>
</protein>
<organism evidence="1 2">
    <name type="scientific">Acidithiobacillus thiooxidans</name>
    <name type="common">Thiobacillus thiooxidans</name>
    <dbReference type="NCBI Taxonomy" id="930"/>
    <lineage>
        <taxon>Bacteria</taxon>
        <taxon>Pseudomonadati</taxon>
        <taxon>Pseudomonadota</taxon>
        <taxon>Acidithiobacillia</taxon>
        <taxon>Acidithiobacillales</taxon>
        <taxon>Acidithiobacillaceae</taxon>
        <taxon>Acidithiobacillus</taxon>
    </lineage>
</organism>
<gene>
    <name evidence="1" type="ORF">A6P07_11500</name>
</gene>
<name>A0A1C2IP81_ACITH</name>
<reference evidence="1 2" key="1">
    <citation type="journal article" date="2016" name="Int. J. Mol. Sci.">
        <title>Comparative genomics of the extreme acidophile Acidithiobacillus thiooxidans reveals intraspecific divergence and niche adaptation.</title>
        <authorList>
            <person name="Zhang X."/>
            <person name="Feng X."/>
            <person name="Tao J."/>
            <person name="Ma L."/>
            <person name="Xiao Y."/>
            <person name="Liang Y."/>
            <person name="Liu X."/>
            <person name="Yin H."/>
        </authorList>
    </citation>
    <scope>NUCLEOTIDE SEQUENCE [LARGE SCALE GENOMIC DNA]</scope>
    <source>
        <strain evidence="1 2">A02</strain>
    </source>
</reference>
<comment type="caution">
    <text evidence="1">The sequence shown here is derived from an EMBL/GenBank/DDBJ whole genome shotgun (WGS) entry which is preliminary data.</text>
</comment>
<dbReference type="RefSeq" id="WP_024892748.1">
    <property type="nucleotide sequence ID" value="NZ_LWRZ01000283.1"/>
</dbReference>
<proteinExistence type="predicted"/>
<accession>A0A1C2IP81</accession>
<dbReference type="EMBL" id="LWSA01000160">
    <property type="protein sequence ID" value="OCX71698.1"/>
    <property type="molecule type" value="Genomic_DNA"/>
</dbReference>
<dbReference type="AlphaFoldDB" id="A0A1C2IP81"/>
<dbReference type="Proteomes" id="UP000094893">
    <property type="component" value="Unassembled WGS sequence"/>
</dbReference>
<sequence>MEDLLIMRVANAIGSTASEAPYPADIQAYIDKYVDVHAYLEKYYKPDDPEHAFNYSLMLENAAEDIVDRACGEFDDISIIEMRVLREAYEMGYVKASTWKTNHHDNAIVSLPELINAKGFLTDHEKWHSAGSRLDSICIYRGCAPVECDRDHDDEYNLDGNRQLGHSWTLNKDLAYRFAFGTAKEDGKVMTAILNTLHIPSRINAKHHVAFESDEAFWLDNPESEILWLNANLNSVIEIESMDEKVIESIQNCKHYDVIKPSQVRPSDDDLRQKVWCKAS</sequence>